<name>A0ACB6QEP0_9PLEO</name>
<evidence type="ECO:0000313" key="2">
    <source>
        <dbReference type="Proteomes" id="UP000799755"/>
    </source>
</evidence>
<dbReference type="EMBL" id="MU003529">
    <property type="protein sequence ID" value="KAF2465448.1"/>
    <property type="molecule type" value="Genomic_DNA"/>
</dbReference>
<keyword evidence="2" id="KW-1185">Reference proteome</keyword>
<comment type="caution">
    <text evidence="1">The sequence shown here is derived from an EMBL/GenBank/DDBJ whole genome shotgun (WGS) entry which is preliminary data.</text>
</comment>
<accession>A0ACB6QEP0</accession>
<sequence>MLDLEIIFSLTEIGFSPVISKTEIESTTVKPELKDCQVHKGQKRTNNEILGAIYTNQISQMFPSQYAAKESTLQTQYTWTGSADSLSTIIQRPILFAVHISSLNQRAIPVRLYQQSILERLAMPSRDCSSSLNPRAIPVRLYQQSILERLAMPSRDCSSSLNPRVIPVRLYQQSILERLAMPSRNCSSSVLSYIGDQWYMWLTKWRHRRCNKP</sequence>
<reference evidence="1" key="1">
    <citation type="journal article" date="2020" name="Stud. Mycol.">
        <title>101 Dothideomycetes genomes: a test case for predicting lifestyles and emergence of pathogens.</title>
        <authorList>
            <person name="Haridas S."/>
            <person name="Albert R."/>
            <person name="Binder M."/>
            <person name="Bloem J."/>
            <person name="Labutti K."/>
            <person name="Salamov A."/>
            <person name="Andreopoulos B."/>
            <person name="Baker S."/>
            <person name="Barry K."/>
            <person name="Bills G."/>
            <person name="Bluhm B."/>
            <person name="Cannon C."/>
            <person name="Castanera R."/>
            <person name="Culley D."/>
            <person name="Daum C."/>
            <person name="Ezra D."/>
            <person name="Gonzalez J."/>
            <person name="Henrissat B."/>
            <person name="Kuo A."/>
            <person name="Liang C."/>
            <person name="Lipzen A."/>
            <person name="Lutzoni F."/>
            <person name="Magnuson J."/>
            <person name="Mondo S."/>
            <person name="Nolan M."/>
            <person name="Ohm R."/>
            <person name="Pangilinan J."/>
            <person name="Park H.-J."/>
            <person name="Ramirez L."/>
            <person name="Alfaro M."/>
            <person name="Sun H."/>
            <person name="Tritt A."/>
            <person name="Yoshinaga Y."/>
            <person name="Zwiers L.-H."/>
            <person name="Turgeon B."/>
            <person name="Goodwin S."/>
            <person name="Spatafora J."/>
            <person name="Crous P."/>
            <person name="Grigoriev I."/>
        </authorList>
    </citation>
    <scope>NUCLEOTIDE SEQUENCE</scope>
    <source>
        <strain evidence="1">ATCC 200398</strain>
    </source>
</reference>
<gene>
    <name evidence="1" type="ORF">BDR25DRAFT_360406</name>
</gene>
<evidence type="ECO:0000313" key="1">
    <source>
        <dbReference type="EMBL" id="KAF2465448.1"/>
    </source>
</evidence>
<organism evidence="1 2">
    <name type="scientific">Lindgomyces ingoldianus</name>
    <dbReference type="NCBI Taxonomy" id="673940"/>
    <lineage>
        <taxon>Eukaryota</taxon>
        <taxon>Fungi</taxon>
        <taxon>Dikarya</taxon>
        <taxon>Ascomycota</taxon>
        <taxon>Pezizomycotina</taxon>
        <taxon>Dothideomycetes</taxon>
        <taxon>Pleosporomycetidae</taxon>
        <taxon>Pleosporales</taxon>
        <taxon>Lindgomycetaceae</taxon>
        <taxon>Lindgomyces</taxon>
    </lineage>
</organism>
<proteinExistence type="predicted"/>
<dbReference type="Proteomes" id="UP000799755">
    <property type="component" value="Unassembled WGS sequence"/>
</dbReference>
<protein>
    <submittedName>
        <fullName evidence="1">Uncharacterized protein</fullName>
    </submittedName>
</protein>